<dbReference type="Pfam" id="PF05053">
    <property type="entry name" value="Menin"/>
    <property type="match status" value="2"/>
</dbReference>
<accession>A0A7R9KZL7</accession>
<dbReference type="GO" id="GO:0000976">
    <property type="term" value="F:transcription cis-regulatory region binding"/>
    <property type="evidence" value="ECO:0007669"/>
    <property type="project" value="TreeGrafter"/>
</dbReference>
<dbReference type="GO" id="GO:0008285">
    <property type="term" value="P:negative regulation of cell population proliferation"/>
    <property type="evidence" value="ECO:0007669"/>
    <property type="project" value="TreeGrafter"/>
</dbReference>
<dbReference type="GO" id="GO:0035097">
    <property type="term" value="C:histone methyltransferase complex"/>
    <property type="evidence" value="ECO:0007669"/>
    <property type="project" value="TreeGrafter"/>
</dbReference>
<evidence type="ECO:0000313" key="12">
    <source>
        <dbReference type="Proteomes" id="UP000759131"/>
    </source>
</evidence>
<reference evidence="11" key="1">
    <citation type="submission" date="2020-11" db="EMBL/GenBank/DDBJ databases">
        <authorList>
            <person name="Tran Van P."/>
        </authorList>
    </citation>
    <scope>NUCLEOTIDE SEQUENCE</scope>
</reference>
<name>A0A7R9KZL7_9ACAR</name>
<dbReference type="GO" id="GO:0006357">
    <property type="term" value="P:regulation of transcription by RNA polymerase II"/>
    <property type="evidence" value="ECO:0007669"/>
    <property type="project" value="TreeGrafter"/>
</dbReference>
<dbReference type="Proteomes" id="UP000759131">
    <property type="component" value="Unassembled WGS sequence"/>
</dbReference>
<dbReference type="EMBL" id="CAJPIZ010010445">
    <property type="protein sequence ID" value="CAG2112544.1"/>
    <property type="molecule type" value="Genomic_DNA"/>
</dbReference>
<evidence type="ECO:0000256" key="2">
    <source>
        <dbReference type="ARBA" id="ARBA00021162"/>
    </source>
</evidence>
<dbReference type="GO" id="GO:0045786">
    <property type="term" value="P:negative regulation of cell cycle"/>
    <property type="evidence" value="ECO:0007669"/>
    <property type="project" value="TreeGrafter"/>
</dbReference>
<sequence length="487" mass="53119">MAVAALVSAMNPSINATQDSEELAIVQKELLWILYENGHLGQYPMAIGNLGDLEDICPSLTPRKSPIELFYEAIAVAKKSYADHHVYPYTYLAGYLYRNGRFKEALKTWADAAQVVKQYNYTRDDEEIYKEFLEIANELIPHMVRVVSAGGCEPSGMSARPLLQDPECFAYLLRFYDGLCGWEEGSATPVLHIGWAKPLVATIAKFPHYIRAKVDIKADINEENEEPEDDDDDEEEVVAPTAADRDVKPPAPKSGAIETAICDNNSRKNNHKPKATDVDDSDVHSEASLCHSESELIKSLVKDMDAVTGEPNPTIAALAAACSENILNPRFLLGQDIENAFTSAPPTGATTTGTDSQDNSNASTPTSTPTTSGPALPPAAATTQHHVFGRPVNKDLDRRPSRAPGEEKTAVTLSSQKIAGLKHLLLADKLNTSAIQLQLTAQSQVDTKKRYRHSGTIKGGLLGGPEFDFVATTTTTLSRTSKRIRRE</sequence>
<evidence type="ECO:0000256" key="6">
    <source>
        <dbReference type="ARBA" id="ARBA00023015"/>
    </source>
</evidence>
<keyword evidence="7" id="KW-0238">DNA-binding</keyword>
<organism evidence="11">
    <name type="scientific">Medioppia subpectinata</name>
    <dbReference type="NCBI Taxonomy" id="1979941"/>
    <lineage>
        <taxon>Eukaryota</taxon>
        <taxon>Metazoa</taxon>
        <taxon>Ecdysozoa</taxon>
        <taxon>Arthropoda</taxon>
        <taxon>Chelicerata</taxon>
        <taxon>Arachnida</taxon>
        <taxon>Acari</taxon>
        <taxon>Acariformes</taxon>
        <taxon>Sarcoptiformes</taxon>
        <taxon>Oribatida</taxon>
        <taxon>Brachypylina</taxon>
        <taxon>Oppioidea</taxon>
        <taxon>Oppiidae</taxon>
        <taxon>Medioppia</taxon>
    </lineage>
</organism>
<evidence type="ECO:0000256" key="8">
    <source>
        <dbReference type="ARBA" id="ARBA00023163"/>
    </source>
</evidence>
<comment type="subcellular location">
    <subcellularLocation>
        <location evidence="1">Nucleus</location>
    </subcellularLocation>
</comment>
<proteinExistence type="predicted"/>
<dbReference type="GO" id="GO:0000403">
    <property type="term" value="F:Y-form DNA binding"/>
    <property type="evidence" value="ECO:0007669"/>
    <property type="project" value="TreeGrafter"/>
</dbReference>
<feature type="compositionally biased region" description="Basic and acidic residues" evidence="10">
    <location>
        <begin position="392"/>
        <end position="409"/>
    </location>
</feature>
<keyword evidence="4" id="KW-0597">Phosphoprotein</keyword>
<keyword evidence="12" id="KW-1185">Reference proteome</keyword>
<dbReference type="OrthoDB" id="5962932at2759"/>
<evidence type="ECO:0000256" key="9">
    <source>
        <dbReference type="ARBA" id="ARBA00023242"/>
    </source>
</evidence>
<feature type="compositionally biased region" description="Low complexity" evidence="10">
    <location>
        <begin position="342"/>
        <end position="383"/>
    </location>
</feature>
<dbReference type="PANTHER" id="PTHR12693:SF3">
    <property type="entry name" value="MENIN"/>
    <property type="match status" value="1"/>
</dbReference>
<feature type="compositionally biased region" description="Basic and acidic residues" evidence="10">
    <location>
        <begin position="274"/>
        <end position="285"/>
    </location>
</feature>
<dbReference type="GO" id="GO:0000785">
    <property type="term" value="C:chromatin"/>
    <property type="evidence" value="ECO:0007669"/>
    <property type="project" value="TreeGrafter"/>
</dbReference>
<keyword evidence="8" id="KW-0804">Transcription</keyword>
<dbReference type="GO" id="GO:0006325">
    <property type="term" value="P:chromatin organization"/>
    <property type="evidence" value="ECO:0007669"/>
    <property type="project" value="UniProtKB-KW"/>
</dbReference>
<evidence type="ECO:0000256" key="7">
    <source>
        <dbReference type="ARBA" id="ARBA00023125"/>
    </source>
</evidence>
<dbReference type="GO" id="GO:0003682">
    <property type="term" value="F:chromatin binding"/>
    <property type="evidence" value="ECO:0007669"/>
    <property type="project" value="TreeGrafter"/>
</dbReference>
<evidence type="ECO:0000256" key="5">
    <source>
        <dbReference type="ARBA" id="ARBA00022853"/>
    </source>
</evidence>
<evidence type="ECO:0000313" key="11">
    <source>
        <dbReference type="EMBL" id="CAD7632114.1"/>
    </source>
</evidence>
<dbReference type="AlphaFoldDB" id="A0A7R9KZL7"/>
<evidence type="ECO:0000256" key="4">
    <source>
        <dbReference type="ARBA" id="ARBA00022553"/>
    </source>
</evidence>
<gene>
    <name evidence="11" type="ORF">OSB1V03_LOCUS12519</name>
</gene>
<protein>
    <recommendedName>
        <fullName evidence="2">Menin</fullName>
    </recommendedName>
</protein>
<keyword evidence="6" id="KW-0805">Transcription regulation</keyword>
<evidence type="ECO:0000256" key="3">
    <source>
        <dbReference type="ARBA" id="ARBA00022491"/>
    </source>
</evidence>
<keyword evidence="5" id="KW-0156">Chromatin regulator</keyword>
<feature type="compositionally biased region" description="Acidic residues" evidence="10">
    <location>
        <begin position="223"/>
        <end position="237"/>
    </location>
</feature>
<evidence type="ECO:0000256" key="10">
    <source>
        <dbReference type="SAM" id="MobiDB-lite"/>
    </source>
</evidence>
<dbReference type="EMBL" id="OC865020">
    <property type="protein sequence ID" value="CAD7632114.1"/>
    <property type="molecule type" value="Genomic_DNA"/>
</dbReference>
<keyword evidence="9" id="KW-0539">Nucleus</keyword>
<keyword evidence="3" id="KW-0678">Repressor</keyword>
<dbReference type="InterPro" id="IPR007747">
    <property type="entry name" value="Menin"/>
</dbReference>
<evidence type="ECO:0000256" key="1">
    <source>
        <dbReference type="ARBA" id="ARBA00004123"/>
    </source>
</evidence>
<feature type="region of interest" description="Disordered" evidence="10">
    <location>
        <begin position="342"/>
        <end position="411"/>
    </location>
</feature>
<feature type="region of interest" description="Disordered" evidence="10">
    <location>
        <begin position="223"/>
        <end position="287"/>
    </location>
</feature>
<dbReference type="PANTHER" id="PTHR12693">
    <property type="entry name" value="MENIN"/>
    <property type="match status" value="1"/>
</dbReference>